<reference evidence="11 12" key="1">
    <citation type="submission" date="2020-08" db="EMBL/GenBank/DDBJ databases">
        <title>Sequencing the genomes of 1000 actinobacteria strains.</title>
        <authorList>
            <person name="Klenk H.-P."/>
        </authorList>
    </citation>
    <scope>NUCLEOTIDE SEQUENCE [LARGE SCALE GENOMIC DNA]</scope>
    <source>
        <strain evidence="11 12">DSM 44936</strain>
    </source>
</reference>
<sequence length="430" mass="46052">MSPLLFAAAMATGALTARYRAMAAEAQRRRRTAEEGRRVAEDSLAGSREDLRRVVAEQAALRRVAMLVACGVTSEDLFGAVAAEMGRIVGVEHSAIIRYDQDGMCVVMGSWSVHGPERTIPVGWRFSPDSPNVSGMVWRTGRRARMTDFDLATGEVAAWARRRGVRCAVGIPINADGRLWGAAVALCGDAEPVPGLERHMEEFTGLVSTAVCNAQATAQLAASRARAVTAADDTRRRIERDLHDGVQQRLVTLGLELNDARAAAARTPELRTRLDQMAGDLSGLVAEVQELSRGLHPAVLSRGGLVPAVKTLARRSAVPVELELLVHGRLDEQVEVAAYYVVSEALTNIAKHAHASVAEISLTVRDGTLRLEVRDDGVGGADLRSGSGLVGLGDRVEVAGGTFRVRSIQGRGTCLEAVIPLDPRVRCRPV</sequence>
<keyword evidence="12" id="KW-1185">Reference proteome</keyword>
<evidence type="ECO:0000256" key="7">
    <source>
        <dbReference type="ARBA" id="ARBA00022840"/>
    </source>
</evidence>
<evidence type="ECO:0000256" key="1">
    <source>
        <dbReference type="ARBA" id="ARBA00000085"/>
    </source>
</evidence>
<dbReference type="Proteomes" id="UP000555564">
    <property type="component" value="Unassembled WGS sequence"/>
</dbReference>
<evidence type="ECO:0000256" key="3">
    <source>
        <dbReference type="ARBA" id="ARBA00022553"/>
    </source>
</evidence>
<comment type="catalytic activity">
    <reaction evidence="1">
        <text>ATP + protein L-histidine = ADP + protein N-phospho-L-histidine.</text>
        <dbReference type="EC" id="2.7.13.3"/>
    </reaction>
</comment>
<keyword evidence="4" id="KW-0808">Transferase</keyword>
<evidence type="ECO:0000256" key="4">
    <source>
        <dbReference type="ARBA" id="ARBA00022679"/>
    </source>
</evidence>
<organism evidence="11 12">
    <name type="scientific">Sphaerisporangium rubeum</name>
    <dbReference type="NCBI Taxonomy" id="321317"/>
    <lineage>
        <taxon>Bacteria</taxon>
        <taxon>Bacillati</taxon>
        <taxon>Actinomycetota</taxon>
        <taxon>Actinomycetes</taxon>
        <taxon>Streptosporangiales</taxon>
        <taxon>Streptosporangiaceae</taxon>
        <taxon>Sphaerisporangium</taxon>
    </lineage>
</organism>
<evidence type="ECO:0000259" key="9">
    <source>
        <dbReference type="SMART" id="SM00065"/>
    </source>
</evidence>
<dbReference type="Pfam" id="PF13185">
    <property type="entry name" value="GAF_2"/>
    <property type="match status" value="1"/>
</dbReference>
<comment type="caution">
    <text evidence="11">The sequence shown here is derived from an EMBL/GenBank/DDBJ whole genome shotgun (WGS) entry which is preliminary data.</text>
</comment>
<dbReference type="PANTHER" id="PTHR24421">
    <property type="entry name" value="NITRATE/NITRITE SENSOR PROTEIN NARX-RELATED"/>
    <property type="match status" value="1"/>
</dbReference>
<dbReference type="SUPFAM" id="SSF55874">
    <property type="entry name" value="ATPase domain of HSP90 chaperone/DNA topoisomerase II/histidine kinase"/>
    <property type="match status" value="1"/>
</dbReference>
<dbReference type="InterPro" id="IPR036890">
    <property type="entry name" value="HATPase_C_sf"/>
</dbReference>
<gene>
    <name evidence="11" type="ORF">BJ992_002943</name>
</gene>
<dbReference type="Gene3D" id="3.30.450.40">
    <property type="match status" value="1"/>
</dbReference>
<dbReference type="InterPro" id="IPR011712">
    <property type="entry name" value="Sig_transdc_His_kin_sub3_dim/P"/>
</dbReference>
<dbReference type="Gene3D" id="3.30.565.10">
    <property type="entry name" value="Histidine kinase-like ATPase, C-terminal domain"/>
    <property type="match status" value="1"/>
</dbReference>
<evidence type="ECO:0000256" key="5">
    <source>
        <dbReference type="ARBA" id="ARBA00022741"/>
    </source>
</evidence>
<dbReference type="Gene3D" id="1.20.5.1930">
    <property type="match status" value="1"/>
</dbReference>
<evidence type="ECO:0000256" key="8">
    <source>
        <dbReference type="ARBA" id="ARBA00023012"/>
    </source>
</evidence>
<dbReference type="CDD" id="cd16917">
    <property type="entry name" value="HATPase_UhpB-NarQ-NarX-like"/>
    <property type="match status" value="1"/>
</dbReference>
<dbReference type="GO" id="GO:0000155">
    <property type="term" value="F:phosphorelay sensor kinase activity"/>
    <property type="evidence" value="ECO:0007669"/>
    <property type="project" value="InterPro"/>
</dbReference>
<evidence type="ECO:0000256" key="6">
    <source>
        <dbReference type="ARBA" id="ARBA00022777"/>
    </source>
</evidence>
<dbReference type="InterPro" id="IPR029016">
    <property type="entry name" value="GAF-like_dom_sf"/>
</dbReference>
<evidence type="ECO:0000259" key="10">
    <source>
        <dbReference type="SMART" id="SM00387"/>
    </source>
</evidence>
<dbReference type="InterPro" id="IPR003018">
    <property type="entry name" value="GAF"/>
</dbReference>
<feature type="domain" description="GAF" evidence="9">
    <location>
        <begin position="73"/>
        <end position="225"/>
    </location>
</feature>
<accession>A0A7X0IE06</accession>
<keyword evidence="5" id="KW-0547">Nucleotide-binding</keyword>
<dbReference type="Pfam" id="PF02518">
    <property type="entry name" value="HATPase_c"/>
    <property type="match status" value="1"/>
</dbReference>
<keyword evidence="3" id="KW-0597">Phosphoprotein</keyword>
<dbReference type="InterPro" id="IPR003594">
    <property type="entry name" value="HATPase_dom"/>
</dbReference>
<dbReference type="InterPro" id="IPR050482">
    <property type="entry name" value="Sensor_HK_TwoCompSys"/>
</dbReference>
<dbReference type="EC" id="2.7.13.3" evidence="2"/>
<dbReference type="Pfam" id="PF07730">
    <property type="entry name" value="HisKA_3"/>
    <property type="match status" value="1"/>
</dbReference>
<evidence type="ECO:0000313" key="11">
    <source>
        <dbReference type="EMBL" id="MBB6473512.1"/>
    </source>
</evidence>
<dbReference type="RefSeq" id="WP_184981320.1">
    <property type="nucleotide sequence ID" value="NZ_BAAALO010000065.1"/>
</dbReference>
<dbReference type="GO" id="GO:0016020">
    <property type="term" value="C:membrane"/>
    <property type="evidence" value="ECO:0007669"/>
    <property type="project" value="InterPro"/>
</dbReference>
<name>A0A7X0IE06_9ACTN</name>
<dbReference type="SMART" id="SM00065">
    <property type="entry name" value="GAF"/>
    <property type="match status" value="1"/>
</dbReference>
<protein>
    <recommendedName>
        <fullName evidence="2">histidine kinase</fullName>
        <ecNumber evidence="2">2.7.13.3</ecNumber>
    </recommendedName>
</protein>
<dbReference type="EMBL" id="JACHIU010000001">
    <property type="protein sequence ID" value="MBB6473512.1"/>
    <property type="molecule type" value="Genomic_DNA"/>
</dbReference>
<dbReference type="SMART" id="SM00387">
    <property type="entry name" value="HATPase_c"/>
    <property type="match status" value="1"/>
</dbReference>
<keyword evidence="7" id="KW-0067">ATP-binding</keyword>
<dbReference type="AlphaFoldDB" id="A0A7X0IE06"/>
<dbReference type="PANTHER" id="PTHR24421:SF10">
    <property type="entry name" value="NITRATE_NITRITE SENSOR PROTEIN NARQ"/>
    <property type="match status" value="1"/>
</dbReference>
<keyword evidence="6 11" id="KW-0418">Kinase</keyword>
<dbReference type="GO" id="GO:0005524">
    <property type="term" value="F:ATP binding"/>
    <property type="evidence" value="ECO:0007669"/>
    <property type="project" value="UniProtKB-KW"/>
</dbReference>
<evidence type="ECO:0000256" key="2">
    <source>
        <dbReference type="ARBA" id="ARBA00012438"/>
    </source>
</evidence>
<evidence type="ECO:0000313" key="12">
    <source>
        <dbReference type="Proteomes" id="UP000555564"/>
    </source>
</evidence>
<dbReference type="SUPFAM" id="SSF55781">
    <property type="entry name" value="GAF domain-like"/>
    <property type="match status" value="1"/>
</dbReference>
<proteinExistence type="predicted"/>
<keyword evidence="8" id="KW-0902">Two-component regulatory system</keyword>
<feature type="domain" description="Histidine kinase/HSP90-like ATPase" evidence="10">
    <location>
        <begin position="333"/>
        <end position="423"/>
    </location>
</feature>
<dbReference type="GO" id="GO:0046983">
    <property type="term" value="F:protein dimerization activity"/>
    <property type="evidence" value="ECO:0007669"/>
    <property type="project" value="InterPro"/>
</dbReference>